<evidence type="ECO:0000256" key="2">
    <source>
        <dbReference type="SAM" id="MobiDB-lite"/>
    </source>
</evidence>
<dbReference type="InterPro" id="IPR007201">
    <property type="entry name" value="Mei2-like_Rrm_C"/>
</dbReference>
<protein>
    <recommendedName>
        <fullName evidence="3">Mei2-like C-terminal RNA recognition motif domain-containing protein</fullName>
    </recommendedName>
</protein>
<comment type="caution">
    <text evidence="4">The sequence shown here is derived from an EMBL/GenBank/DDBJ whole genome shotgun (WGS) entry which is preliminary data.</text>
</comment>
<dbReference type="Pfam" id="PF04059">
    <property type="entry name" value="RRM_2"/>
    <property type="match status" value="1"/>
</dbReference>
<sequence length="650" mass="71650">MTFDAVRAKQSLSNAVPPALVEFVPEGVQLLCDFISIEEFKKEIGLVVNSLEVEACFYVAAARVDRSSNSPMARPVFRFFSRRGELLRFERVSDDAVTAESDAEVYRLEYFDIRDSGDMSALNGMRYLGIKLQIFPIRLASHDTTPQAFTAVPAGRGSHIRRRFMFPSPPVDGTTSATTPGSAERSDSPAVFYNSSTPEEAASQSPAPSNEGGASNAPDAPVTPAAGPEVAHAPLGPLQQFFSPQNHPQPDPGYTFPPAPLYPLEHVPFPPHPMPMSPHYPASPPPFAGSGSQPLQFMGLPAFYDAQAVYEYNRMYYHQHQITPNGSMYSIQPQLNYQGVYPPPSPPQVPFFSAPVQQHGFIGHGPPTPPTEYWVPAAQFQNGVPFDYEQGPIAGAAGPCIDIDQDPYFVEPPAPVQPHSPPTSLSSPTTDRSSSPSQSSKIEEGLDTRTTVMIKNILNKMSIKDLETFINNVCPRRIDFLYLRMDFKNGCNFGYAFVNFITVQDLLFFAKMRLNLKWNMFSSEKVLQMSYANYQGKEALIEKFKNSSIMDEREEWRPKIYYSELGPEQGLPEPFPAPTHYKRKERSSHNRGALYGSGSVSVGIVAELGPVLRQGPRHSPYPRKRGGGAGSRGRGGHHAHNPSVGEGFQA</sequence>
<feature type="compositionally biased region" description="Low complexity" evidence="2">
    <location>
        <begin position="422"/>
        <end position="440"/>
    </location>
</feature>
<dbReference type="InterPro" id="IPR035979">
    <property type="entry name" value="RBD_domain_sf"/>
</dbReference>
<feature type="compositionally biased region" description="Polar residues" evidence="2">
    <location>
        <begin position="193"/>
        <end position="208"/>
    </location>
</feature>
<evidence type="ECO:0000313" key="4">
    <source>
        <dbReference type="EMBL" id="KAK7017541.1"/>
    </source>
</evidence>
<feature type="compositionally biased region" description="Pro residues" evidence="2">
    <location>
        <begin position="411"/>
        <end position="421"/>
    </location>
</feature>
<feature type="region of interest" description="Disordered" evidence="2">
    <location>
        <begin position="162"/>
        <end position="259"/>
    </location>
</feature>
<dbReference type="EMBL" id="JAYKXP010000250">
    <property type="protein sequence ID" value="KAK7017541.1"/>
    <property type="molecule type" value="Genomic_DNA"/>
</dbReference>
<keyword evidence="5" id="KW-1185">Reference proteome</keyword>
<dbReference type="AlphaFoldDB" id="A0AAW0AWF2"/>
<accession>A0AAW0AWF2</accession>
<feature type="region of interest" description="Disordered" evidence="2">
    <location>
        <begin position="611"/>
        <end position="650"/>
    </location>
</feature>
<proteinExistence type="predicted"/>
<feature type="region of interest" description="Disordered" evidence="2">
    <location>
        <begin position="572"/>
        <end position="593"/>
    </location>
</feature>
<feature type="domain" description="Mei2-like C-terminal RNA recognition motif" evidence="3">
    <location>
        <begin position="449"/>
        <end position="545"/>
    </location>
</feature>
<dbReference type="GO" id="GO:0003723">
    <property type="term" value="F:RNA binding"/>
    <property type="evidence" value="ECO:0007669"/>
    <property type="project" value="UniProtKB-KW"/>
</dbReference>
<feature type="region of interest" description="Disordered" evidence="2">
    <location>
        <begin position="411"/>
        <end position="445"/>
    </location>
</feature>
<dbReference type="PANTHER" id="PTHR23189">
    <property type="entry name" value="RNA RECOGNITION MOTIF-CONTAINING"/>
    <property type="match status" value="1"/>
</dbReference>
<gene>
    <name evidence="4" type="ORF">VNI00_018593</name>
</gene>
<dbReference type="Proteomes" id="UP001383192">
    <property type="component" value="Unassembled WGS sequence"/>
</dbReference>
<evidence type="ECO:0000313" key="5">
    <source>
        <dbReference type="Proteomes" id="UP001383192"/>
    </source>
</evidence>
<reference evidence="4 5" key="1">
    <citation type="submission" date="2024-01" db="EMBL/GenBank/DDBJ databases">
        <title>A draft genome for a cacao thread blight-causing isolate of Paramarasmius palmivorus.</title>
        <authorList>
            <person name="Baruah I.K."/>
            <person name="Bukari Y."/>
            <person name="Amoako-Attah I."/>
            <person name="Meinhardt L.W."/>
            <person name="Bailey B.A."/>
            <person name="Cohen S.P."/>
        </authorList>
    </citation>
    <scope>NUCLEOTIDE SEQUENCE [LARGE SCALE GENOMIC DNA]</scope>
    <source>
        <strain evidence="4 5">GH-12</strain>
    </source>
</reference>
<name>A0AAW0AWF2_9AGAR</name>
<evidence type="ECO:0000256" key="1">
    <source>
        <dbReference type="ARBA" id="ARBA00022884"/>
    </source>
</evidence>
<dbReference type="SUPFAM" id="SSF54928">
    <property type="entry name" value="RNA-binding domain, RBD"/>
    <property type="match status" value="1"/>
</dbReference>
<evidence type="ECO:0000259" key="3">
    <source>
        <dbReference type="Pfam" id="PF04059"/>
    </source>
</evidence>
<feature type="compositionally biased region" description="Pro residues" evidence="2">
    <location>
        <begin position="247"/>
        <end position="259"/>
    </location>
</feature>
<keyword evidence="1" id="KW-0694">RNA-binding</keyword>
<organism evidence="4 5">
    <name type="scientific">Paramarasmius palmivorus</name>
    <dbReference type="NCBI Taxonomy" id="297713"/>
    <lineage>
        <taxon>Eukaryota</taxon>
        <taxon>Fungi</taxon>
        <taxon>Dikarya</taxon>
        <taxon>Basidiomycota</taxon>
        <taxon>Agaricomycotina</taxon>
        <taxon>Agaricomycetes</taxon>
        <taxon>Agaricomycetidae</taxon>
        <taxon>Agaricales</taxon>
        <taxon>Marasmiineae</taxon>
        <taxon>Marasmiaceae</taxon>
        <taxon>Paramarasmius</taxon>
    </lineage>
</organism>